<proteinExistence type="predicted"/>
<dbReference type="AlphaFoldDB" id="A0A845MD29"/>
<evidence type="ECO:0000313" key="3">
    <source>
        <dbReference type="Proteomes" id="UP000445696"/>
    </source>
</evidence>
<protein>
    <submittedName>
        <fullName evidence="2">Flagellar biosynthesis protein</fullName>
    </submittedName>
</protein>
<organism evidence="2 3">
    <name type="scientific">Sneathiella chungangensis</name>
    <dbReference type="NCBI Taxonomy" id="1418234"/>
    <lineage>
        <taxon>Bacteria</taxon>
        <taxon>Pseudomonadati</taxon>
        <taxon>Pseudomonadota</taxon>
        <taxon>Alphaproteobacteria</taxon>
        <taxon>Sneathiellales</taxon>
        <taxon>Sneathiellaceae</taxon>
        <taxon>Sneathiella</taxon>
    </lineage>
</organism>
<feature type="chain" id="PRO_5033067266" evidence="1">
    <location>
        <begin position="24"/>
        <end position="219"/>
    </location>
</feature>
<gene>
    <name evidence="2" type="ORF">GQF03_02670</name>
</gene>
<comment type="caution">
    <text evidence="2">The sequence shown here is derived from an EMBL/GenBank/DDBJ whole genome shotgun (WGS) entry which is preliminary data.</text>
</comment>
<keyword evidence="2" id="KW-0282">Flagellum</keyword>
<sequence>MVISQKVRIFFIFIFLMGLSACAVDRSTVSVEAPEDISNPVNGVEVKLVTVTDDRVFEFKPATPDIPSLSESEIANTDIKARAFARKRNSYGQALGDVILPEGQTVAGIMRRALMHAFRSAGYRVIEPGDPGYENAVPVDAKIIQFWSWIEWGFWELGVRNRAEVSLKAPTGKLDKGVTVLNEIVTKHSAVFDSDWQQSATAGMQGISAKITEELKRGQ</sequence>
<reference evidence="2 3" key="1">
    <citation type="journal article" date="2014" name="Int. J. Syst. Evol. Microbiol.">
        <title>Sneathiella chungangensis sp. nov., isolated from a marine sand, and emended description of the genus Sneathiella.</title>
        <authorList>
            <person name="Siamphan C."/>
            <person name="Kim H."/>
            <person name="Lee J.S."/>
            <person name="Kim W."/>
        </authorList>
    </citation>
    <scope>NUCLEOTIDE SEQUENCE [LARGE SCALE GENOMIC DNA]</scope>
    <source>
        <strain evidence="2 3">KCTC 32476</strain>
    </source>
</reference>
<keyword evidence="1" id="KW-0732">Signal</keyword>
<evidence type="ECO:0000256" key="1">
    <source>
        <dbReference type="SAM" id="SignalP"/>
    </source>
</evidence>
<evidence type="ECO:0000313" key="2">
    <source>
        <dbReference type="EMBL" id="MZR21226.1"/>
    </source>
</evidence>
<accession>A0A845MD29</accession>
<keyword evidence="3" id="KW-1185">Reference proteome</keyword>
<name>A0A845MD29_9PROT</name>
<dbReference type="PROSITE" id="PS51257">
    <property type="entry name" value="PROKAR_LIPOPROTEIN"/>
    <property type="match status" value="1"/>
</dbReference>
<dbReference type="EMBL" id="WTVA01000001">
    <property type="protein sequence ID" value="MZR21226.1"/>
    <property type="molecule type" value="Genomic_DNA"/>
</dbReference>
<dbReference type="RefSeq" id="WP_161337632.1">
    <property type="nucleotide sequence ID" value="NZ_JBHSDG010000002.1"/>
</dbReference>
<keyword evidence="2" id="KW-0966">Cell projection</keyword>
<feature type="signal peptide" evidence="1">
    <location>
        <begin position="1"/>
        <end position="23"/>
    </location>
</feature>
<dbReference type="Proteomes" id="UP000445696">
    <property type="component" value="Unassembled WGS sequence"/>
</dbReference>
<dbReference type="OrthoDB" id="5523946at2"/>
<keyword evidence="2" id="KW-0969">Cilium</keyword>